<evidence type="ECO:0000256" key="1">
    <source>
        <dbReference type="ARBA" id="ARBA00023015"/>
    </source>
</evidence>
<dbReference type="InterPro" id="IPR036390">
    <property type="entry name" value="WH_DNA-bd_sf"/>
</dbReference>
<accession>A0A934QCE4</accession>
<dbReference type="InterPro" id="IPR008920">
    <property type="entry name" value="TF_FadR/GntR_C"/>
</dbReference>
<dbReference type="SMART" id="SM00895">
    <property type="entry name" value="FCD"/>
    <property type="match status" value="1"/>
</dbReference>
<dbReference type="Gene3D" id="1.20.120.530">
    <property type="entry name" value="GntR ligand-binding domain-like"/>
    <property type="match status" value="1"/>
</dbReference>
<keyword evidence="3" id="KW-0804">Transcription</keyword>
<dbReference type="AlphaFoldDB" id="A0A934QCE4"/>
<organism evidence="5 6">
    <name type="scientific">Leucobacter edaphi</name>
    <dbReference type="NCBI Taxonomy" id="2796472"/>
    <lineage>
        <taxon>Bacteria</taxon>
        <taxon>Bacillati</taxon>
        <taxon>Actinomycetota</taxon>
        <taxon>Actinomycetes</taxon>
        <taxon>Micrococcales</taxon>
        <taxon>Microbacteriaceae</taxon>
        <taxon>Leucobacter</taxon>
    </lineage>
</organism>
<dbReference type="CDD" id="cd07377">
    <property type="entry name" value="WHTH_GntR"/>
    <property type="match status" value="1"/>
</dbReference>
<evidence type="ECO:0000313" key="6">
    <source>
        <dbReference type="Proteomes" id="UP000618733"/>
    </source>
</evidence>
<dbReference type="Proteomes" id="UP000618733">
    <property type="component" value="Unassembled WGS sequence"/>
</dbReference>
<dbReference type="PROSITE" id="PS50949">
    <property type="entry name" value="HTH_GNTR"/>
    <property type="match status" value="1"/>
</dbReference>
<gene>
    <name evidence="5" type="ORF">JD292_08335</name>
</gene>
<proteinExistence type="predicted"/>
<evidence type="ECO:0000259" key="4">
    <source>
        <dbReference type="PROSITE" id="PS50949"/>
    </source>
</evidence>
<dbReference type="PRINTS" id="PR00035">
    <property type="entry name" value="HTHGNTR"/>
</dbReference>
<name>A0A934QCE4_9MICO</name>
<dbReference type="SUPFAM" id="SSF46785">
    <property type="entry name" value="Winged helix' DNA-binding domain"/>
    <property type="match status" value="1"/>
</dbReference>
<keyword evidence="2" id="KW-0238">DNA-binding</keyword>
<dbReference type="InterPro" id="IPR011711">
    <property type="entry name" value="GntR_C"/>
</dbReference>
<dbReference type="RefSeq" id="WP_200132291.1">
    <property type="nucleotide sequence ID" value="NZ_JAEHOI010000007.1"/>
</dbReference>
<dbReference type="PANTHER" id="PTHR43537">
    <property type="entry name" value="TRANSCRIPTIONAL REGULATOR, GNTR FAMILY"/>
    <property type="match status" value="1"/>
</dbReference>
<evidence type="ECO:0000256" key="3">
    <source>
        <dbReference type="ARBA" id="ARBA00023163"/>
    </source>
</evidence>
<protein>
    <submittedName>
        <fullName evidence="5">FadR family transcriptional regulator</fullName>
    </submittedName>
</protein>
<evidence type="ECO:0000313" key="5">
    <source>
        <dbReference type="EMBL" id="MBK0422081.1"/>
    </source>
</evidence>
<dbReference type="SMART" id="SM00345">
    <property type="entry name" value="HTH_GNTR"/>
    <property type="match status" value="1"/>
</dbReference>
<dbReference type="EMBL" id="JAEHOI010000007">
    <property type="protein sequence ID" value="MBK0422081.1"/>
    <property type="molecule type" value="Genomic_DNA"/>
</dbReference>
<feature type="domain" description="HTH gntR-type" evidence="4">
    <location>
        <begin position="8"/>
        <end position="76"/>
    </location>
</feature>
<reference evidence="5" key="1">
    <citation type="submission" date="2020-12" db="EMBL/GenBank/DDBJ databases">
        <title>Leucobacter sp. CAS2, isolated from Chromium sludge.</title>
        <authorList>
            <person name="Xu Z."/>
        </authorList>
    </citation>
    <scope>NUCLEOTIDE SEQUENCE</scope>
    <source>
        <strain evidence="5">CSA2</strain>
    </source>
</reference>
<dbReference type="InterPro" id="IPR000524">
    <property type="entry name" value="Tscrpt_reg_HTH_GntR"/>
</dbReference>
<evidence type="ECO:0000256" key="2">
    <source>
        <dbReference type="ARBA" id="ARBA00023125"/>
    </source>
</evidence>
<dbReference type="SUPFAM" id="SSF48008">
    <property type="entry name" value="GntR ligand-binding domain-like"/>
    <property type="match status" value="1"/>
</dbReference>
<dbReference type="Pfam" id="PF07729">
    <property type="entry name" value="FCD"/>
    <property type="match status" value="1"/>
</dbReference>
<keyword evidence="6" id="KW-1185">Reference proteome</keyword>
<dbReference type="PANTHER" id="PTHR43537:SF47">
    <property type="entry name" value="REGULATORY PROTEIN GNTR HTH"/>
    <property type="match status" value="1"/>
</dbReference>
<comment type="caution">
    <text evidence="5">The sequence shown here is derived from an EMBL/GenBank/DDBJ whole genome shotgun (WGS) entry which is preliminary data.</text>
</comment>
<keyword evidence="1" id="KW-0805">Transcription regulation</keyword>
<dbReference type="Pfam" id="PF00392">
    <property type="entry name" value="GntR"/>
    <property type="match status" value="1"/>
</dbReference>
<dbReference type="Gene3D" id="1.10.10.10">
    <property type="entry name" value="Winged helix-like DNA-binding domain superfamily/Winged helix DNA-binding domain"/>
    <property type="match status" value="1"/>
</dbReference>
<dbReference type="GO" id="GO:0003700">
    <property type="term" value="F:DNA-binding transcription factor activity"/>
    <property type="evidence" value="ECO:0007669"/>
    <property type="project" value="InterPro"/>
</dbReference>
<sequence length="257" mass="27998">MLDSQTGSQKARDTLAFLRARISRGEWPVGELIPKEPELMELIGVGRTTVREAVRSLATLGMLKTVPGVGTFVQSRTPVSSILTSFLADQDLEEVLVYRRSLEIEAAQTAAVKRTEEQLAMLRASYAESLASGTEAGGERCDDTVRPDSFHRLIVEASGSKLLLDLYTGVMAVLREASASGKIFLGTSRETMQHDHAALLAAIEERNVRDAAHAMALHADRDLGLHADMLDFAQRTERAETLIEAGYDPSTEDAARS</sequence>
<dbReference type="GO" id="GO:0003677">
    <property type="term" value="F:DNA binding"/>
    <property type="evidence" value="ECO:0007669"/>
    <property type="project" value="UniProtKB-KW"/>
</dbReference>
<dbReference type="InterPro" id="IPR036388">
    <property type="entry name" value="WH-like_DNA-bd_sf"/>
</dbReference>